<dbReference type="GO" id="GO:0000122">
    <property type="term" value="P:negative regulation of transcription by RNA polymerase II"/>
    <property type="evidence" value="ECO:0007669"/>
    <property type="project" value="TreeGrafter"/>
</dbReference>
<dbReference type="AlphaFoldDB" id="A0A8C4Q1U7"/>
<feature type="region of interest" description="Disordered" evidence="7">
    <location>
        <begin position="607"/>
        <end position="664"/>
    </location>
</feature>
<dbReference type="GeneTree" id="ENSGT00940000160474"/>
<keyword evidence="4" id="KW-0805">Transcription regulation</keyword>
<dbReference type="InterPro" id="IPR003380">
    <property type="entry name" value="SKI/SNO/DAC"/>
</dbReference>
<dbReference type="InterPro" id="IPR010919">
    <property type="entry name" value="SAND-like_dom_sf"/>
</dbReference>
<evidence type="ECO:0000313" key="9">
    <source>
        <dbReference type="Ensembl" id="ENSEBUP00000008707.1"/>
    </source>
</evidence>
<comment type="subcellular location">
    <subcellularLocation>
        <location evidence="1">Nucleus</location>
    </subcellularLocation>
</comment>
<feature type="region of interest" description="Disordered" evidence="7">
    <location>
        <begin position="1"/>
        <end position="47"/>
    </location>
</feature>
<feature type="region of interest" description="Disordered" evidence="7">
    <location>
        <begin position="505"/>
        <end position="542"/>
    </location>
</feature>
<dbReference type="GO" id="GO:0000978">
    <property type="term" value="F:RNA polymerase II cis-regulatory region sequence-specific DNA binding"/>
    <property type="evidence" value="ECO:0007669"/>
    <property type="project" value="TreeGrafter"/>
</dbReference>
<dbReference type="Pfam" id="PF02437">
    <property type="entry name" value="Ski_Sno_DHD"/>
    <property type="match status" value="1"/>
</dbReference>
<dbReference type="Gene3D" id="3.10.260.20">
    <property type="entry name" value="Ski"/>
    <property type="match status" value="1"/>
</dbReference>
<dbReference type="InterPro" id="IPR014890">
    <property type="entry name" value="c-SKI_SMAD4-bd_dom"/>
</dbReference>
<dbReference type="Ensembl" id="ENSEBUT00000009203.1">
    <property type="protein sequence ID" value="ENSEBUP00000008693.1"/>
    <property type="gene ID" value="ENSEBUG00000005618.1"/>
</dbReference>
<dbReference type="GO" id="GO:0005667">
    <property type="term" value="C:transcription regulator complex"/>
    <property type="evidence" value="ECO:0007669"/>
    <property type="project" value="TreeGrafter"/>
</dbReference>
<evidence type="ECO:0000256" key="4">
    <source>
        <dbReference type="ARBA" id="ARBA00023015"/>
    </source>
</evidence>
<evidence type="ECO:0000313" key="10">
    <source>
        <dbReference type="Proteomes" id="UP000694388"/>
    </source>
</evidence>
<dbReference type="GO" id="GO:0005737">
    <property type="term" value="C:cytoplasm"/>
    <property type="evidence" value="ECO:0007669"/>
    <property type="project" value="TreeGrafter"/>
</dbReference>
<feature type="domain" description="c-SKI SMAD4-binding" evidence="8">
    <location>
        <begin position="190"/>
        <end position="282"/>
    </location>
</feature>
<dbReference type="InterPro" id="IPR009061">
    <property type="entry name" value="DNA-bd_dom_put_sf"/>
</dbReference>
<name>A0A8C4Q1U7_EPTBU</name>
<reference evidence="9" key="1">
    <citation type="submission" date="2025-05" db="UniProtKB">
        <authorList>
            <consortium name="Ensembl"/>
        </authorList>
    </citation>
    <scope>IDENTIFICATION</scope>
</reference>
<keyword evidence="5" id="KW-0804">Transcription</keyword>
<protein>
    <submittedName>
        <fullName evidence="9">SKI family transcriptional corepressor 2</fullName>
    </submittedName>
</protein>
<evidence type="ECO:0000256" key="6">
    <source>
        <dbReference type="ARBA" id="ARBA00023242"/>
    </source>
</evidence>
<dbReference type="SUPFAM" id="SSF63763">
    <property type="entry name" value="SAND domain-like"/>
    <property type="match status" value="1"/>
</dbReference>
<dbReference type="SUPFAM" id="SSF46955">
    <property type="entry name" value="Putative DNA-binding domain"/>
    <property type="match status" value="1"/>
</dbReference>
<sequence length="823" mass="87591">METLANHLGPGSDTRIMLYPSPGRLKTPPPPSLPPPPPPLPPQQLPVSAATSELPFSMPQAAAPSTHIHQGRTTTASTPAALKPNQVREVLLYGVPIVALMIDGKERLCLAQISNTLLKNFSYNEIHNRRVALGITCVQCTPVQLEVLRRAGAMPVSSRRCGMITKREAERLCKSFLGDSSPPRLPDNFAFEVSHECSWGCRGSFIPARYNSSRAKCIKCSSCGLYFSPNKFIFHSHRTSESKYTQPDAANFNSWRRHLRLAGPSVPDALQHIWEDVKAMFNGGSRKRALPSSCRPSPAHLVGRRLDNGPSSGHSSAAAAAAAAAAVFGLPPPVLSSPELHGAGKRLRPSCDDGMQQANAAAIAAVSSPLSLTDGVRPYPLIPVPSKGFGASGGAGVLQKLPAPVFPGPYAFPAFGLCPKKDDNALGVPGTGGSLNLPQSLPPPGIAKTYPAFSGLFWPPHAGGIKDATVLYPSLHMFWPTRNGAAALGPMSSYSSALQLGTGGTVSVGSSSGGSAGGADTTTNGPDAPDSQFEVQGHSENRRQAEDVLTRLGPEPAGHIASPRRFAGNGSVCSSGNAYLSAFRPVVRDAGSFAKLYANRDMYGGHSPDELSDPSSSVFHSDALSEAGVSDSEQELDVGSHGPSIPRTSPAASLEAPSGRQELSDLPSSMDQIIIIIIEWARQHMAQRGLRPTMDARPALKGHRIVVKLHARIARPHPGNSLHVRSFTWPTRLPLVNGARATMQRTVCASRRSRGWIETSCKSSCCRRSICGGKLNVNCKRLKTPCAASSTRSEKRGTRSKRSSKVHLFVHEESIRSNQIIVQ</sequence>
<dbReference type="PANTHER" id="PTHR10005:SF26">
    <property type="entry name" value="CORL"/>
    <property type="match status" value="1"/>
</dbReference>
<feature type="compositionally biased region" description="Gly residues" evidence="7">
    <location>
        <begin position="505"/>
        <end position="517"/>
    </location>
</feature>
<dbReference type="FunFam" id="3.10.390.10:FF:000001">
    <property type="entry name" value="SKI family transcriptional corepressor 1"/>
    <property type="match status" value="1"/>
</dbReference>
<dbReference type="Ensembl" id="ENSEBUT00000009216.1">
    <property type="protein sequence ID" value="ENSEBUP00000008707.1"/>
    <property type="gene ID" value="ENSEBUG00000005618.1"/>
</dbReference>
<evidence type="ECO:0000256" key="2">
    <source>
        <dbReference type="ARBA" id="ARBA00009513"/>
    </source>
</evidence>
<dbReference type="Gene3D" id="3.10.390.10">
    <property type="entry name" value="SAND domain-like"/>
    <property type="match status" value="1"/>
</dbReference>
<dbReference type="SMART" id="SM01046">
    <property type="entry name" value="c-SKI_SMAD_bind"/>
    <property type="match status" value="1"/>
</dbReference>
<dbReference type="GO" id="GO:0005634">
    <property type="term" value="C:nucleus"/>
    <property type="evidence" value="ECO:0007669"/>
    <property type="project" value="UniProtKB-SubCell"/>
</dbReference>
<evidence type="ECO:0000256" key="7">
    <source>
        <dbReference type="SAM" id="MobiDB-lite"/>
    </source>
</evidence>
<evidence type="ECO:0000259" key="8">
    <source>
        <dbReference type="SMART" id="SM01046"/>
    </source>
</evidence>
<evidence type="ECO:0000256" key="1">
    <source>
        <dbReference type="ARBA" id="ARBA00004123"/>
    </source>
</evidence>
<keyword evidence="3" id="KW-0678">Repressor</keyword>
<dbReference type="FunFam" id="3.10.260.20:FF:000003">
    <property type="entry name" value="SKI family transcriptional corepressor 1 homolog-B-like"/>
    <property type="match status" value="1"/>
</dbReference>
<evidence type="ECO:0000256" key="3">
    <source>
        <dbReference type="ARBA" id="ARBA00022491"/>
    </source>
</evidence>
<accession>A0A8C4Q1U7</accession>
<dbReference type="PANTHER" id="PTHR10005">
    <property type="entry name" value="SKI ONCOGENE-RELATED"/>
    <property type="match status" value="1"/>
</dbReference>
<organism evidence="9 10">
    <name type="scientific">Eptatretus burgeri</name>
    <name type="common">Inshore hagfish</name>
    <dbReference type="NCBI Taxonomy" id="7764"/>
    <lineage>
        <taxon>Eukaryota</taxon>
        <taxon>Metazoa</taxon>
        <taxon>Chordata</taxon>
        <taxon>Craniata</taxon>
        <taxon>Vertebrata</taxon>
        <taxon>Cyclostomata</taxon>
        <taxon>Myxini</taxon>
        <taxon>Myxiniformes</taxon>
        <taxon>Myxinidae</taxon>
        <taxon>Eptatretinae</taxon>
        <taxon>Eptatretus</taxon>
    </lineage>
</organism>
<dbReference type="GO" id="GO:0046332">
    <property type="term" value="F:SMAD binding"/>
    <property type="evidence" value="ECO:0007669"/>
    <property type="project" value="InterPro"/>
</dbReference>
<proteinExistence type="inferred from homology"/>
<dbReference type="InterPro" id="IPR037000">
    <property type="entry name" value="Ski_DNA-bd_sf"/>
</dbReference>
<dbReference type="CDD" id="cd21080">
    <property type="entry name" value="DHD_Skor"/>
    <property type="match status" value="1"/>
</dbReference>
<evidence type="ECO:0000256" key="5">
    <source>
        <dbReference type="ARBA" id="ARBA00023163"/>
    </source>
</evidence>
<comment type="similarity">
    <text evidence="2">Belongs to the SKI family.</text>
</comment>
<feature type="compositionally biased region" description="Pro residues" evidence="7">
    <location>
        <begin position="27"/>
        <end position="44"/>
    </location>
</feature>
<keyword evidence="6" id="KW-0539">Nucleus</keyword>
<keyword evidence="10" id="KW-1185">Reference proteome</keyword>
<dbReference type="Proteomes" id="UP000694388">
    <property type="component" value="Unplaced"/>
</dbReference>
<dbReference type="GO" id="GO:0000981">
    <property type="term" value="F:DNA-binding transcription factor activity, RNA polymerase II-specific"/>
    <property type="evidence" value="ECO:0007669"/>
    <property type="project" value="TreeGrafter"/>
</dbReference>
<dbReference type="Pfam" id="PF08782">
    <property type="entry name" value="c-SKI_SMAD_bind"/>
    <property type="match status" value="1"/>
</dbReference>
<dbReference type="GO" id="GO:0030514">
    <property type="term" value="P:negative regulation of BMP signaling pathway"/>
    <property type="evidence" value="ECO:0007669"/>
    <property type="project" value="TreeGrafter"/>
</dbReference>
<dbReference type="InterPro" id="IPR023216">
    <property type="entry name" value="Tscrpt_reg_SKI_SnoN"/>
</dbReference>